<evidence type="ECO:0000256" key="2">
    <source>
        <dbReference type="ARBA" id="ARBA00016956"/>
    </source>
</evidence>
<dbReference type="NCBIfam" id="TIGR00116">
    <property type="entry name" value="tsf"/>
    <property type="match status" value="1"/>
</dbReference>
<evidence type="ECO:0000256" key="1">
    <source>
        <dbReference type="ARBA" id="ARBA00005532"/>
    </source>
</evidence>
<dbReference type="PROSITE" id="PS01126">
    <property type="entry name" value="EF_TS_1"/>
    <property type="match status" value="1"/>
</dbReference>
<sequence length="290" mass="32244">MAISAKLVKELRDQTGVGMMDAKKALEATDGDMDKAVDFLRESGQMKAAKKADRIAAEGLAKVYVDGNTAVVLEVNAETDFAAKNEKFTNLVETIGHALLKAKPQTDEEAAQMEVEGVSLTDYINQKIAVIGEKIALRRFKVYEKTDDQSFGQYVHMGGKIATLVLANTTDPQLALNLALHVSGIAPEFVSEEDVDQARRDHEREVLTEQAKNEGKPEKIIEKMVDGRMRKFFAEICLYDQDYLLDDSMTVKELLDKENASVVDFRRFAVGEGIERKEEDFAAEVASQMK</sequence>
<dbReference type="FunFam" id="1.10.8.10:FF:000001">
    <property type="entry name" value="Elongation factor Ts"/>
    <property type="match status" value="1"/>
</dbReference>
<dbReference type="GO" id="GO:0003746">
    <property type="term" value="F:translation elongation factor activity"/>
    <property type="evidence" value="ECO:0007669"/>
    <property type="project" value="UniProtKB-UniRule"/>
</dbReference>
<keyword evidence="4 6" id="KW-0648">Protein biosynthesis</keyword>
<dbReference type="EMBL" id="PKGZ01000003">
    <property type="protein sequence ID" value="PKY91315.1"/>
    <property type="molecule type" value="Genomic_DNA"/>
</dbReference>
<dbReference type="HAMAP" id="MF_00050">
    <property type="entry name" value="EF_Ts"/>
    <property type="match status" value="1"/>
</dbReference>
<accession>A0A109RCM1</accession>
<dbReference type="SUPFAM" id="SSF54713">
    <property type="entry name" value="Elongation factor Ts (EF-Ts), dimerisation domain"/>
    <property type="match status" value="2"/>
</dbReference>
<keyword evidence="11" id="KW-1185">Reference proteome</keyword>
<protein>
    <recommendedName>
        <fullName evidence="2 6">Elongation factor Ts</fullName>
        <shortName evidence="6">EF-Ts</shortName>
    </recommendedName>
</protein>
<evidence type="ECO:0000256" key="3">
    <source>
        <dbReference type="ARBA" id="ARBA00022768"/>
    </source>
</evidence>
<dbReference type="RefSeq" id="WP_060777272.1">
    <property type="nucleotide sequence ID" value="NZ_CP014159.1"/>
</dbReference>
<dbReference type="Gene3D" id="1.10.8.10">
    <property type="entry name" value="DNA helicase RuvA subunit, C-terminal domain"/>
    <property type="match status" value="1"/>
</dbReference>
<dbReference type="Gene3D" id="1.10.286.20">
    <property type="match status" value="1"/>
</dbReference>
<comment type="caution">
    <text evidence="10">The sequence shown here is derived from an EMBL/GenBank/DDBJ whole genome shotgun (WGS) entry which is preliminary data.</text>
</comment>
<reference evidence="10 11" key="1">
    <citation type="submission" date="2017-12" db="EMBL/GenBank/DDBJ databases">
        <title>Phylogenetic diversity of female urinary microbiome.</title>
        <authorList>
            <person name="Thomas-White K."/>
            <person name="Wolfe A.J."/>
        </authorList>
    </citation>
    <scope>NUCLEOTIDE SEQUENCE [LARGE SCALE GENOMIC DNA]</scope>
    <source>
        <strain evidence="10 11">UMB0844</strain>
    </source>
</reference>
<dbReference type="InterPro" id="IPR018101">
    <property type="entry name" value="Transl_elong_Ts_CS"/>
</dbReference>
<keyword evidence="3 6" id="KW-0251">Elongation factor</keyword>
<keyword evidence="6" id="KW-0963">Cytoplasm</keyword>
<evidence type="ECO:0000313" key="10">
    <source>
        <dbReference type="EMBL" id="PKY91315.1"/>
    </source>
</evidence>
<organism evidence="10 11">
    <name type="scientific">Aerococcus christensenii</name>
    <dbReference type="NCBI Taxonomy" id="87541"/>
    <lineage>
        <taxon>Bacteria</taxon>
        <taxon>Bacillati</taxon>
        <taxon>Bacillota</taxon>
        <taxon>Bacilli</taxon>
        <taxon>Lactobacillales</taxon>
        <taxon>Aerococcaceae</taxon>
        <taxon>Aerococcus</taxon>
    </lineage>
</organism>
<gene>
    <name evidence="6" type="primary">tsf</name>
    <name evidence="10" type="ORF">CYJ27_04355</name>
</gene>
<comment type="subcellular location">
    <subcellularLocation>
        <location evidence="6 8">Cytoplasm</location>
    </subcellularLocation>
</comment>
<dbReference type="KEGG" id="acg:AWM71_06965"/>
<name>A0A109RCM1_9LACT</name>
<proteinExistence type="inferred from homology"/>
<evidence type="ECO:0000256" key="8">
    <source>
        <dbReference type="RuleBase" id="RU000643"/>
    </source>
</evidence>
<dbReference type="Gene3D" id="3.30.479.20">
    <property type="entry name" value="Elongation factor Ts, dimerisation domain"/>
    <property type="match status" value="2"/>
</dbReference>
<dbReference type="InterPro" id="IPR009060">
    <property type="entry name" value="UBA-like_sf"/>
</dbReference>
<evidence type="ECO:0000256" key="4">
    <source>
        <dbReference type="ARBA" id="ARBA00022917"/>
    </source>
</evidence>
<dbReference type="PROSITE" id="PS01127">
    <property type="entry name" value="EF_TS_2"/>
    <property type="match status" value="1"/>
</dbReference>
<dbReference type="AlphaFoldDB" id="A0A109RCM1"/>
<dbReference type="FunFam" id="1.10.286.20:FF:000001">
    <property type="entry name" value="Elongation factor Ts"/>
    <property type="match status" value="1"/>
</dbReference>
<dbReference type="PANTHER" id="PTHR11741:SF0">
    <property type="entry name" value="ELONGATION FACTOR TS, MITOCHONDRIAL"/>
    <property type="match status" value="1"/>
</dbReference>
<evidence type="ECO:0000256" key="6">
    <source>
        <dbReference type="HAMAP-Rule" id="MF_00050"/>
    </source>
</evidence>
<evidence type="ECO:0000259" key="9">
    <source>
        <dbReference type="Pfam" id="PF00889"/>
    </source>
</evidence>
<dbReference type="InterPro" id="IPR001816">
    <property type="entry name" value="Transl_elong_EFTs/EF1B"/>
</dbReference>
<comment type="similarity">
    <text evidence="1 6 7">Belongs to the EF-Ts family.</text>
</comment>
<dbReference type="PANTHER" id="PTHR11741">
    <property type="entry name" value="ELONGATION FACTOR TS"/>
    <property type="match status" value="1"/>
</dbReference>
<dbReference type="InterPro" id="IPR014039">
    <property type="entry name" value="Transl_elong_EFTs/EF1B_dimer"/>
</dbReference>
<dbReference type="SUPFAM" id="SSF46934">
    <property type="entry name" value="UBA-like"/>
    <property type="match status" value="1"/>
</dbReference>
<evidence type="ECO:0000256" key="7">
    <source>
        <dbReference type="RuleBase" id="RU000642"/>
    </source>
</evidence>
<evidence type="ECO:0000256" key="5">
    <source>
        <dbReference type="ARBA" id="ARBA00025453"/>
    </source>
</evidence>
<evidence type="ECO:0000313" key="11">
    <source>
        <dbReference type="Proteomes" id="UP000234775"/>
    </source>
</evidence>
<dbReference type="CDD" id="cd14275">
    <property type="entry name" value="UBA_EF-Ts"/>
    <property type="match status" value="1"/>
</dbReference>
<dbReference type="InterPro" id="IPR036402">
    <property type="entry name" value="EF-Ts_dimer_sf"/>
</dbReference>
<comment type="function">
    <text evidence="5 6 7">Associates with the EF-Tu.GDP complex and induces the exchange of GDP to GTP. It remains bound to the aminoacyl-tRNA.EF-Tu.GTP complex up to the GTP hydrolysis stage on the ribosome.</text>
</comment>
<dbReference type="GO" id="GO:0005737">
    <property type="term" value="C:cytoplasm"/>
    <property type="evidence" value="ECO:0007669"/>
    <property type="project" value="UniProtKB-SubCell"/>
</dbReference>
<dbReference type="Pfam" id="PF00889">
    <property type="entry name" value="EF_TS"/>
    <property type="match status" value="1"/>
</dbReference>
<dbReference type="Proteomes" id="UP000234775">
    <property type="component" value="Unassembled WGS sequence"/>
</dbReference>
<comment type="caution">
    <text evidence="6">Lacks conserved residue(s) required for the propagation of feature annotation.</text>
</comment>
<feature type="domain" description="Translation elongation factor EFTs/EF1B dimerisation" evidence="9">
    <location>
        <begin position="70"/>
        <end position="272"/>
    </location>
</feature>